<reference evidence="1" key="1">
    <citation type="submission" date="2020-05" db="EMBL/GenBank/DDBJ databases">
        <authorList>
            <person name="Chiriac C."/>
            <person name="Salcher M."/>
            <person name="Ghai R."/>
            <person name="Kavagutti S V."/>
        </authorList>
    </citation>
    <scope>NUCLEOTIDE SEQUENCE</scope>
</reference>
<proteinExistence type="predicted"/>
<gene>
    <name evidence="1" type="ORF">UFOVP1054_15</name>
</gene>
<dbReference type="EMBL" id="LR796989">
    <property type="protein sequence ID" value="CAB4179956.1"/>
    <property type="molecule type" value="Genomic_DNA"/>
</dbReference>
<accession>A0A6J5QC53</accession>
<protein>
    <submittedName>
        <fullName evidence="1">Uncharacterized protein</fullName>
    </submittedName>
</protein>
<evidence type="ECO:0000313" key="1">
    <source>
        <dbReference type="EMBL" id="CAB4179956.1"/>
    </source>
</evidence>
<name>A0A6J5QC53_9CAUD</name>
<organism evidence="1">
    <name type="scientific">uncultured Caudovirales phage</name>
    <dbReference type="NCBI Taxonomy" id="2100421"/>
    <lineage>
        <taxon>Viruses</taxon>
        <taxon>Duplodnaviria</taxon>
        <taxon>Heunggongvirae</taxon>
        <taxon>Uroviricota</taxon>
        <taxon>Caudoviricetes</taxon>
        <taxon>Peduoviridae</taxon>
        <taxon>Maltschvirus</taxon>
        <taxon>Maltschvirus maltsch</taxon>
    </lineage>
</organism>
<sequence>MAIFVLKDVQVTVNSIDLTSYVTNVELVQAVDSVESTAMSATTVNGHSFVGGLQNNTVTISFNQDFAATKVHATLTALVGVATTVTVKHDSLATGATNPNFTITGALMSEYRPVTGAVGDLATVGSITFNGGLYTAPIV</sequence>